<dbReference type="AlphaFoldDB" id="A0A6M5YRA1"/>
<dbReference type="KEGG" id="ftj:FTUN_3071"/>
<protein>
    <recommendedName>
        <fullName evidence="1">DUF427 domain-containing protein</fullName>
    </recommendedName>
</protein>
<evidence type="ECO:0000259" key="1">
    <source>
        <dbReference type="Pfam" id="PF04248"/>
    </source>
</evidence>
<dbReference type="PANTHER" id="PTHR34310">
    <property type="entry name" value="DUF427 DOMAIN PROTEIN (AFU_ORTHOLOGUE AFUA_3G02220)"/>
    <property type="match status" value="1"/>
</dbReference>
<sequence length="128" mass="13932">MTVHELGLLRGAGFARGAGTTNVRKDISATLRRTVMKAIWNGAVLAESDATIVIEGNHYFPAAAIRSEHFKPSATHTVCGWKGTASYYTIEVDGKQNPDAAWYYPEPKDAAKEITGYVAFWKGVKVEG</sequence>
<reference evidence="3" key="1">
    <citation type="submission" date="2020-05" db="EMBL/GenBank/DDBJ databases">
        <title>Frigoriglobus tundricola gen. nov., sp. nov., a psychrotolerant cellulolytic planctomycete of the family Gemmataceae with two divergent copies of 16S rRNA gene.</title>
        <authorList>
            <person name="Kulichevskaya I.S."/>
            <person name="Ivanova A.A."/>
            <person name="Naumoff D.G."/>
            <person name="Beletsky A.V."/>
            <person name="Rijpstra W.I.C."/>
            <person name="Sinninghe Damste J.S."/>
            <person name="Mardanov A.V."/>
            <person name="Ravin N.V."/>
            <person name="Dedysh S.N."/>
        </authorList>
    </citation>
    <scope>NUCLEOTIDE SEQUENCE [LARGE SCALE GENOMIC DNA]</scope>
    <source>
        <strain evidence="3">PL17</strain>
    </source>
</reference>
<proteinExistence type="predicted"/>
<organism evidence="2 3">
    <name type="scientific">Frigoriglobus tundricola</name>
    <dbReference type="NCBI Taxonomy" id="2774151"/>
    <lineage>
        <taxon>Bacteria</taxon>
        <taxon>Pseudomonadati</taxon>
        <taxon>Planctomycetota</taxon>
        <taxon>Planctomycetia</taxon>
        <taxon>Gemmatales</taxon>
        <taxon>Gemmataceae</taxon>
        <taxon>Frigoriglobus</taxon>
    </lineage>
</organism>
<accession>A0A6M5YRA1</accession>
<gene>
    <name evidence="2" type="ORF">FTUN_3071</name>
</gene>
<dbReference type="InterPro" id="IPR038694">
    <property type="entry name" value="DUF427_sf"/>
</dbReference>
<dbReference type="Pfam" id="PF04248">
    <property type="entry name" value="NTP_transf_9"/>
    <property type="match status" value="1"/>
</dbReference>
<keyword evidence="3" id="KW-1185">Reference proteome</keyword>
<evidence type="ECO:0000313" key="2">
    <source>
        <dbReference type="EMBL" id="QJW95522.1"/>
    </source>
</evidence>
<dbReference type="Proteomes" id="UP000503447">
    <property type="component" value="Chromosome"/>
</dbReference>
<dbReference type="EMBL" id="CP053452">
    <property type="protein sequence ID" value="QJW95522.1"/>
    <property type="molecule type" value="Genomic_DNA"/>
</dbReference>
<dbReference type="PANTHER" id="PTHR34310:SF5">
    <property type="entry name" value="DUF427 DOMAIN PROTEIN (AFU_ORTHOLOGUE AFUA_3G02220)"/>
    <property type="match status" value="1"/>
</dbReference>
<name>A0A6M5YRA1_9BACT</name>
<dbReference type="Gene3D" id="2.170.150.40">
    <property type="entry name" value="Domain of unknown function (DUF427)"/>
    <property type="match status" value="1"/>
</dbReference>
<feature type="domain" description="DUF427" evidence="1">
    <location>
        <begin position="36"/>
        <end position="122"/>
    </location>
</feature>
<evidence type="ECO:0000313" key="3">
    <source>
        <dbReference type="Proteomes" id="UP000503447"/>
    </source>
</evidence>
<dbReference type="InterPro" id="IPR007361">
    <property type="entry name" value="DUF427"/>
</dbReference>